<dbReference type="InterPro" id="IPR001279">
    <property type="entry name" value="Metallo-B-lactamas"/>
</dbReference>
<dbReference type="Pfam" id="PF17778">
    <property type="entry name" value="WHD_BLACT"/>
    <property type="match status" value="1"/>
</dbReference>
<dbReference type="SMART" id="SM00849">
    <property type="entry name" value="Lactamase_B"/>
    <property type="match status" value="1"/>
</dbReference>
<sequence length="297" mass="30946">MAIPFIKAFDPEYGEAVPLSPLVTRVVAKNPGPFTFTGSGTYLVGDREGVAVIDPGPQNDAHRAALLAAAPGPITVILVTHTHLDHSGGAAALAAETGAPVIGFAPHAVSPDKAPPALDEGADWSLPFDSFLADGDDIALPACRLTAIHTPGHCANHLCFSLEAEGALFTGDHIMGWATTVIAPPDGDMEAYLDSLDRLLAREDRVYYPTHGAPIADNPKGFVEAIKAHRLARDAAILAAVPLQGDPPVRARDIAAAVYTDIPQGLLMAATLNVTAHLARQEKAGLVLATDGGYCRL</sequence>
<dbReference type="SUPFAM" id="SSF56281">
    <property type="entry name" value="Metallo-hydrolase/oxidoreductase"/>
    <property type="match status" value="1"/>
</dbReference>
<dbReference type="Proteomes" id="UP000001302">
    <property type="component" value="Chromosome"/>
</dbReference>
<gene>
    <name evidence="2" type="ordered locus">PB2503_06442</name>
</gene>
<evidence type="ECO:0000313" key="3">
    <source>
        <dbReference type="Proteomes" id="UP000001302"/>
    </source>
</evidence>
<name>E0THQ8_PARBH</name>
<evidence type="ECO:0000313" key="2">
    <source>
        <dbReference type="EMBL" id="ADM09354.1"/>
    </source>
</evidence>
<dbReference type="PANTHER" id="PTHR23131:SF0">
    <property type="entry name" value="ENDORIBONUCLEASE LACTB2"/>
    <property type="match status" value="1"/>
</dbReference>
<reference evidence="2 3" key="2">
    <citation type="journal article" date="2011" name="J. Bacteriol.">
        <title>Complete genome sequence of strain HTCC2503T of Parvularcula bermudensis, the type species of the order "Parvularculales" in the class Alphaproteobacteria.</title>
        <authorList>
            <person name="Oh H.M."/>
            <person name="Kang I."/>
            <person name="Vergin K.L."/>
            <person name="Kang D."/>
            <person name="Rhee K.H."/>
            <person name="Giovannoni S.J."/>
            <person name="Cho J.C."/>
        </authorList>
    </citation>
    <scope>NUCLEOTIDE SEQUENCE [LARGE SCALE GENOMIC DNA]</scope>
    <source>
        <strain evidence="3">ATCC BAA-594 / HTCC2503 / KCTC 12087</strain>
    </source>
</reference>
<dbReference type="HOGENOM" id="CLU_048478_2_1_5"/>
<dbReference type="eggNOG" id="COG0491">
    <property type="taxonomic scope" value="Bacteria"/>
</dbReference>
<dbReference type="STRING" id="314260.PB2503_06442"/>
<reference evidence="3" key="1">
    <citation type="submission" date="2010-08" db="EMBL/GenBank/DDBJ databases">
        <title>Genome sequence of Parvularcula bermudensis HTCC2503.</title>
        <authorList>
            <person name="Kang D.-M."/>
            <person name="Oh H.-M."/>
            <person name="Cho J.-C."/>
        </authorList>
    </citation>
    <scope>NUCLEOTIDE SEQUENCE [LARGE SCALE GENOMIC DNA]</scope>
    <source>
        <strain evidence="3">ATCC BAA-594 / HTCC2503 / KCTC 12087</strain>
    </source>
</reference>
<dbReference type="Gene3D" id="3.60.15.10">
    <property type="entry name" value="Ribonuclease Z/Hydroxyacylglutathione hydrolase-like"/>
    <property type="match status" value="1"/>
</dbReference>
<accession>E0THQ8</accession>
<dbReference type="OrthoDB" id="9784009at2"/>
<organism evidence="2 3">
    <name type="scientific">Parvularcula bermudensis (strain ATCC BAA-594 / HTCC2503 / KCTC 12087)</name>
    <dbReference type="NCBI Taxonomy" id="314260"/>
    <lineage>
        <taxon>Bacteria</taxon>
        <taxon>Pseudomonadati</taxon>
        <taxon>Pseudomonadota</taxon>
        <taxon>Alphaproteobacteria</taxon>
        <taxon>Parvularculales</taxon>
        <taxon>Parvularculaceae</taxon>
        <taxon>Parvularcula</taxon>
    </lineage>
</organism>
<dbReference type="InterPro" id="IPR036866">
    <property type="entry name" value="RibonucZ/Hydroxyglut_hydro"/>
</dbReference>
<dbReference type="InterPro" id="IPR050662">
    <property type="entry name" value="Sec-metab_biosynth-thioest"/>
</dbReference>
<keyword evidence="3" id="KW-1185">Reference proteome</keyword>
<dbReference type="AlphaFoldDB" id="E0THQ8"/>
<dbReference type="KEGG" id="pbr:PB2503_06442"/>
<dbReference type="Gene3D" id="1.10.10.10">
    <property type="entry name" value="Winged helix-like DNA-binding domain superfamily/Winged helix DNA-binding domain"/>
    <property type="match status" value="1"/>
</dbReference>
<dbReference type="CDD" id="cd16278">
    <property type="entry name" value="metallo-hydrolase-like_MBL-fold"/>
    <property type="match status" value="1"/>
</dbReference>
<dbReference type="InterPro" id="IPR036388">
    <property type="entry name" value="WH-like_DNA-bd_sf"/>
</dbReference>
<protein>
    <submittedName>
        <fullName evidence="2">Metallo-beta-lactamase family protein</fullName>
    </submittedName>
</protein>
<feature type="domain" description="Metallo-beta-lactamase" evidence="1">
    <location>
        <begin position="38"/>
        <end position="211"/>
    </location>
</feature>
<dbReference type="RefSeq" id="WP_013300328.1">
    <property type="nucleotide sequence ID" value="NC_014414.1"/>
</dbReference>
<dbReference type="PANTHER" id="PTHR23131">
    <property type="entry name" value="ENDORIBONUCLEASE LACTB2"/>
    <property type="match status" value="1"/>
</dbReference>
<dbReference type="InterPro" id="IPR041516">
    <property type="entry name" value="LACTB2_WH"/>
</dbReference>
<proteinExistence type="predicted"/>
<dbReference type="Pfam" id="PF00753">
    <property type="entry name" value="Lactamase_B"/>
    <property type="match status" value="1"/>
</dbReference>
<evidence type="ECO:0000259" key="1">
    <source>
        <dbReference type="SMART" id="SM00849"/>
    </source>
</evidence>
<dbReference type="EMBL" id="CP002156">
    <property type="protein sequence ID" value="ADM09354.1"/>
    <property type="molecule type" value="Genomic_DNA"/>
</dbReference>